<dbReference type="Gene3D" id="2.60.450.10">
    <property type="entry name" value="Lipopolysaccharide (LPS) transport protein A like domain"/>
    <property type="match status" value="1"/>
</dbReference>
<name>A0A2M9R8H9_9FLAO</name>
<dbReference type="GO" id="GO:0005886">
    <property type="term" value="C:plasma membrane"/>
    <property type="evidence" value="ECO:0007669"/>
    <property type="project" value="InterPro"/>
</dbReference>
<proteinExistence type="predicted"/>
<dbReference type="GO" id="GO:0015221">
    <property type="term" value="F:lipopolysaccharide transmembrane transporter activity"/>
    <property type="evidence" value="ECO:0007669"/>
    <property type="project" value="InterPro"/>
</dbReference>
<reference evidence="1 2" key="1">
    <citation type="submission" date="2017-06" db="EMBL/GenBank/DDBJ databases">
        <title>Description of Avrilella dinanensis gen. nov. sp. nov.</title>
        <authorList>
            <person name="Leyer C."/>
            <person name="Sassi M."/>
            <person name="Minet J."/>
            <person name="Kayal S."/>
            <person name="Cattoir V."/>
        </authorList>
    </citation>
    <scope>NUCLEOTIDE SEQUENCE [LARGE SCALE GENOMIC DNA]</scope>
    <source>
        <strain evidence="1 2">UR159</strain>
    </source>
</reference>
<dbReference type="InterPro" id="IPR010664">
    <property type="entry name" value="LipoPS_assembly_LptC-rel"/>
</dbReference>
<evidence type="ECO:0000313" key="1">
    <source>
        <dbReference type="EMBL" id="PJR05171.1"/>
    </source>
</evidence>
<dbReference type="NCBIfam" id="TIGR04409">
    <property type="entry name" value="LptC_YrbK"/>
    <property type="match status" value="1"/>
</dbReference>
<comment type="caution">
    <text evidence="1">The sequence shown here is derived from an EMBL/GenBank/DDBJ whole genome shotgun (WGS) entry which is preliminary data.</text>
</comment>
<dbReference type="InterPro" id="IPR026265">
    <property type="entry name" value="LptC"/>
</dbReference>
<sequence length="173" mass="19611">MSLAILISCGNEQNYSARQTTELIPAGIAEKIEVKYTDSARIKAILFADKMLDYSNVKYPFNDFPEGVNVVVFDEDKNKNFIEADYAIAYSKTGLIDLRGNVKITSHNGTVMTTPQLYYDQKLNWFFTEYRFKVVDENQSVFEGIGVDFDSEFKTMNAHQNRGVIKGTDSADL</sequence>
<accession>A0A2M9R8H9</accession>
<dbReference type="AlphaFoldDB" id="A0A2M9R8H9"/>
<dbReference type="EMBL" id="NIPO01000001">
    <property type="protein sequence ID" value="PJR05171.1"/>
    <property type="molecule type" value="Genomic_DNA"/>
</dbReference>
<gene>
    <name evidence="1" type="primary">lptC</name>
    <name evidence="1" type="ORF">CDL10_10440</name>
</gene>
<dbReference type="Pfam" id="PF06835">
    <property type="entry name" value="LptC"/>
    <property type="match status" value="1"/>
</dbReference>
<evidence type="ECO:0000313" key="2">
    <source>
        <dbReference type="Proteomes" id="UP000231960"/>
    </source>
</evidence>
<dbReference type="OrthoDB" id="1427074at2"/>
<dbReference type="Proteomes" id="UP000231960">
    <property type="component" value="Unassembled WGS sequence"/>
</dbReference>
<keyword evidence="2" id="KW-1185">Reference proteome</keyword>
<protein>
    <submittedName>
        <fullName evidence="1">LPS export ABC transporter periplasmic protein LptC</fullName>
    </submittedName>
</protein>
<organism evidence="1 2">
    <name type="scientific">Avrilella dinanensis</name>
    <dbReference type="NCBI Taxonomy" id="2008672"/>
    <lineage>
        <taxon>Bacteria</taxon>
        <taxon>Pseudomonadati</taxon>
        <taxon>Bacteroidota</taxon>
        <taxon>Flavobacteriia</taxon>
        <taxon>Flavobacteriales</taxon>
        <taxon>Flavobacteriaceae</taxon>
        <taxon>Avrilella</taxon>
    </lineage>
</organism>